<dbReference type="EMBL" id="JAASQP010000001">
    <property type="protein sequence ID" value="NIJ24601.1"/>
    <property type="molecule type" value="Genomic_DNA"/>
</dbReference>
<reference evidence="2 3" key="1">
    <citation type="submission" date="2020-03" db="EMBL/GenBank/DDBJ databases">
        <title>Genomic Encyclopedia of Type Strains, Phase IV (KMG-IV): sequencing the most valuable type-strain genomes for metagenomic binning, comparative biology and taxonomic classification.</title>
        <authorList>
            <person name="Goeker M."/>
        </authorList>
    </citation>
    <scope>NUCLEOTIDE SEQUENCE [LARGE SCALE GENOMIC DNA]</scope>
    <source>
        <strain evidence="2 3">DSM 22753</strain>
    </source>
</reference>
<feature type="region of interest" description="Disordered" evidence="1">
    <location>
        <begin position="33"/>
        <end position="135"/>
    </location>
</feature>
<organism evidence="2 3">
    <name type="scientific">Sphingomonas japonica</name>
    <dbReference type="NCBI Taxonomy" id="511662"/>
    <lineage>
        <taxon>Bacteria</taxon>
        <taxon>Pseudomonadati</taxon>
        <taxon>Pseudomonadota</taxon>
        <taxon>Alphaproteobacteria</taxon>
        <taxon>Sphingomonadales</taxon>
        <taxon>Sphingomonadaceae</taxon>
        <taxon>Sphingomonas</taxon>
    </lineage>
</organism>
<name>A0ABX0U207_9SPHN</name>
<evidence type="ECO:0000256" key="1">
    <source>
        <dbReference type="SAM" id="MobiDB-lite"/>
    </source>
</evidence>
<protein>
    <recommendedName>
        <fullName evidence="4">Secreted protein</fullName>
    </recommendedName>
</protein>
<gene>
    <name evidence="2" type="ORF">FHT01_002143</name>
</gene>
<proteinExistence type="predicted"/>
<dbReference type="RefSeq" id="WP_140046944.1">
    <property type="nucleotide sequence ID" value="NZ_BAAAEV010000001.1"/>
</dbReference>
<evidence type="ECO:0008006" key="4">
    <source>
        <dbReference type="Google" id="ProtNLM"/>
    </source>
</evidence>
<evidence type="ECO:0000313" key="3">
    <source>
        <dbReference type="Proteomes" id="UP000788153"/>
    </source>
</evidence>
<feature type="compositionally biased region" description="Polar residues" evidence="1">
    <location>
        <begin position="109"/>
        <end position="118"/>
    </location>
</feature>
<accession>A0ABX0U207</accession>
<sequence length="263" mass="26804">MAEATLVPRSNGLTGWTLPLVCFVLAATAASAGQRQAADADRDSRTNIRQIESAAEEDTASATAEPQTDSTGVDQLGTAPADPAMAQVPTGSAPALPLVQVGGRDRATGGSQLSTGGRSAQAAAPLSSRGQSRPQAVVRLRGADACDPGAPAAGSEACARVIENRSSEYRSATAPVLSPEQRLLIDQQQREVTGDPAAIVRRLGRSDVDADARDAQSVASLVLPGNPTQSAPVDAEDPTDGLSPETVNLIEAIVQNAQGAVPQ</sequence>
<evidence type="ECO:0000313" key="2">
    <source>
        <dbReference type="EMBL" id="NIJ24601.1"/>
    </source>
</evidence>
<keyword evidence="3" id="KW-1185">Reference proteome</keyword>
<feature type="region of interest" description="Disordered" evidence="1">
    <location>
        <begin position="218"/>
        <end position="243"/>
    </location>
</feature>
<dbReference type="Proteomes" id="UP000788153">
    <property type="component" value="Unassembled WGS sequence"/>
</dbReference>
<comment type="caution">
    <text evidence="2">The sequence shown here is derived from an EMBL/GenBank/DDBJ whole genome shotgun (WGS) entry which is preliminary data.</text>
</comment>